<accession>A0A8S9SCM5</accession>
<keyword evidence="2 4" id="KW-0689">Ribosomal protein</keyword>
<gene>
    <name evidence="6" type="ORF">F2Q69_00039071</name>
</gene>
<dbReference type="AlphaFoldDB" id="A0A8S9SCM5"/>
<evidence type="ECO:0000256" key="5">
    <source>
        <dbReference type="SAM" id="MobiDB-lite"/>
    </source>
</evidence>
<sequence length="164" mass="18504">MAKSKNHTAHNQSAKAHKNGIKKPRRHRHTPTRGRSFRGCVNGEKDKFPAVEDENGGRVSLRRKRDDGAWSVDRIGDKGTLRLASVGNPSRSSSLVSLPFYSEMAKSKNHTAHNQSAKAHKNGIKKPRRHRHTPTRGMDPKFLRNQRYARKHNVKSGENATTED</sequence>
<evidence type="ECO:0000256" key="3">
    <source>
        <dbReference type="ARBA" id="ARBA00023274"/>
    </source>
</evidence>
<feature type="compositionally biased region" description="Basic residues" evidence="5">
    <location>
        <begin position="15"/>
        <end position="36"/>
    </location>
</feature>
<comment type="similarity">
    <text evidence="1 4">Belongs to the eukaryotic ribosomal protein eL29 family.</text>
</comment>
<dbReference type="InterPro" id="IPR002673">
    <property type="entry name" value="Ribosomal_eL29"/>
</dbReference>
<protein>
    <recommendedName>
        <fullName evidence="4">60S ribosomal protein L29</fullName>
    </recommendedName>
</protein>
<feature type="region of interest" description="Disordered" evidence="5">
    <location>
        <begin position="1"/>
        <end position="67"/>
    </location>
</feature>
<keyword evidence="3 4" id="KW-0687">Ribonucleoprotein</keyword>
<reference evidence="6" key="1">
    <citation type="submission" date="2019-12" db="EMBL/GenBank/DDBJ databases">
        <title>Genome sequencing and annotation of Brassica cretica.</title>
        <authorList>
            <person name="Studholme D.J."/>
            <person name="Sarris P."/>
        </authorList>
    </citation>
    <scope>NUCLEOTIDE SEQUENCE</scope>
    <source>
        <strain evidence="6">PFS-109/04</strain>
        <tissue evidence="6">Leaf</tissue>
    </source>
</reference>
<feature type="compositionally biased region" description="Basic residues" evidence="5">
    <location>
        <begin position="118"/>
        <end position="134"/>
    </location>
</feature>
<dbReference type="PANTHER" id="PTHR12884:SF39">
    <property type="entry name" value="LARGE RIBOSOMAL SUBUNIT PROTEIN EL29Y-RELATED"/>
    <property type="match status" value="1"/>
</dbReference>
<organism evidence="6 7">
    <name type="scientific">Brassica cretica</name>
    <name type="common">Mustard</name>
    <dbReference type="NCBI Taxonomy" id="69181"/>
    <lineage>
        <taxon>Eukaryota</taxon>
        <taxon>Viridiplantae</taxon>
        <taxon>Streptophyta</taxon>
        <taxon>Embryophyta</taxon>
        <taxon>Tracheophyta</taxon>
        <taxon>Spermatophyta</taxon>
        <taxon>Magnoliopsida</taxon>
        <taxon>eudicotyledons</taxon>
        <taxon>Gunneridae</taxon>
        <taxon>Pentapetalae</taxon>
        <taxon>rosids</taxon>
        <taxon>malvids</taxon>
        <taxon>Brassicales</taxon>
        <taxon>Brassicaceae</taxon>
        <taxon>Brassiceae</taxon>
        <taxon>Brassica</taxon>
    </lineage>
</organism>
<feature type="region of interest" description="Disordered" evidence="5">
    <location>
        <begin position="107"/>
        <end position="164"/>
    </location>
</feature>
<evidence type="ECO:0000313" key="6">
    <source>
        <dbReference type="EMBL" id="KAF3599276.1"/>
    </source>
</evidence>
<dbReference type="GO" id="GO:0003735">
    <property type="term" value="F:structural constituent of ribosome"/>
    <property type="evidence" value="ECO:0007669"/>
    <property type="project" value="UniProtKB-UniRule"/>
</dbReference>
<name>A0A8S9SCM5_BRACR</name>
<evidence type="ECO:0000256" key="4">
    <source>
        <dbReference type="RuleBase" id="RU364026"/>
    </source>
</evidence>
<dbReference type="PANTHER" id="PTHR12884">
    <property type="entry name" value="60S RIBOSOMAL PROTEIN L29"/>
    <property type="match status" value="1"/>
</dbReference>
<dbReference type="Proteomes" id="UP000712600">
    <property type="component" value="Unassembled WGS sequence"/>
</dbReference>
<dbReference type="GO" id="GO:0002181">
    <property type="term" value="P:cytoplasmic translation"/>
    <property type="evidence" value="ECO:0007669"/>
    <property type="project" value="TreeGrafter"/>
</dbReference>
<proteinExistence type="inferred from homology"/>
<evidence type="ECO:0000256" key="1">
    <source>
        <dbReference type="ARBA" id="ARBA00010247"/>
    </source>
</evidence>
<evidence type="ECO:0000256" key="2">
    <source>
        <dbReference type="ARBA" id="ARBA00022980"/>
    </source>
</evidence>
<evidence type="ECO:0000313" key="7">
    <source>
        <dbReference type="Proteomes" id="UP000712600"/>
    </source>
</evidence>
<dbReference type="Pfam" id="PF01779">
    <property type="entry name" value="Ribosomal_L29e"/>
    <property type="match status" value="2"/>
</dbReference>
<dbReference type="EMBL" id="QGKX02000004">
    <property type="protein sequence ID" value="KAF3599276.1"/>
    <property type="molecule type" value="Genomic_DNA"/>
</dbReference>
<dbReference type="Gene3D" id="6.10.140.1730">
    <property type="match status" value="2"/>
</dbReference>
<dbReference type="GO" id="GO:0022625">
    <property type="term" value="C:cytosolic large ribosomal subunit"/>
    <property type="evidence" value="ECO:0007669"/>
    <property type="project" value="TreeGrafter"/>
</dbReference>
<comment type="caution">
    <text evidence="6">The sequence shown here is derived from an EMBL/GenBank/DDBJ whole genome shotgun (WGS) entry which is preliminary data.</text>
</comment>